<dbReference type="PANTHER" id="PTHR10791">
    <property type="entry name" value="RAG1-ACTIVATING PROTEIN 1"/>
    <property type="match status" value="1"/>
</dbReference>
<evidence type="ECO:0000256" key="7">
    <source>
        <dbReference type="ARBA" id="ARBA00022989"/>
    </source>
</evidence>
<dbReference type="InterPro" id="IPR047664">
    <property type="entry name" value="SWEET"/>
</dbReference>
<keyword evidence="8 9" id="KW-0472">Membrane</keyword>
<dbReference type="GO" id="GO:0012505">
    <property type="term" value="C:endomembrane system"/>
    <property type="evidence" value="ECO:0007669"/>
    <property type="project" value="UniProtKB-SubCell"/>
</dbReference>
<evidence type="ECO:0000256" key="1">
    <source>
        <dbReference type="ARBA" id="ARBA00004127"/>
    </source>
</evidence>
<keyword evidence="3" id="KW-0813">Transport</keyword>
<evidence type="ECO:0000313" key="10">
    <source>
        <dbReference type="EMBL" id="VFQ58818.1"/>
    </source>
</evidence>
<evidence type="ECO:0000256" key="6">
    <source>
        <dbReference type="ARBA" id="ARBA00022737"/>
    </source>
</evidence>
<proteinExistence type="inferred from homology"/>
<dbReference type="Gene3D" id="1.20.1280.290">
    <property type="match status" value="1"/>
</dbReference>
<dbReference type="GO" id="GO:0016020">
    <property type="term" value="C:membrane"/>
    <property type="evidence" value="ECO:0007669"/>
    <property type="project" value="InterPro"/>
</dbReference>
<dbReference type="EMBL" id="OOIL02000002">
    <property type="protein sequence ID" value="VFQ58818.1"/>
    <property type="molecule type" value="Genomic_DNA"/>
</dbReference>
<gene>
    <name evidence="10" type="ORF">CCAM_LOCUS594</name>
</gene>
<reference evidence="10 11" key="1">
    <citation type="submission" date="2018-04" db="EMBL/GenBank/DDBJ databases">
        <authorList>
            <person name="Vogel A."/>
        </authorList>
    </citation>
    <scope>NUCLEOTIDE SEQUENCE [LARGE SCALE GENOMIC DNA]</scope>
</reference>
<dbReference type="OrthoDB" id="409725at2759"/>
<dbReference type="InterPro" id="IPR004316">
    <property type="entry name" value="SWEET_rpt"/>
</dbReference>
<feature type="transmembrane region" description="Helical" evidence="9">
    <location>
        <begin position="30"/>
        <end position="49"/>
    </location>
</feature>
<evidence type="ECO:0000256" key="3">
    <source>
        <dbReference type="ARBA" id="ARBA00022448"/>
    </source>
</evidence>
<dbReference type="AlphaFoldDB" id="A0A484K2E7"/>
<evidence type="ECO:0000256" key="5">
    <source>
        <dbReference type="ARBA" id="ARBA00022692"/>
    </source>
</evidence>
<organism evidence="10 11">
    <name type="scientific">Cuscuta campestris</name>
    <dbReference type="NCBI Taxonomy" id="132261"/>
    <lineage>
        <taxon>Eukaryota</taxon>
        <taxon>Viridiplantae</taxon>
        <taxon>Streptophyta</taxon>
        <taxon>Embryophyta</taxon>
        <taxon>Tracheophyta</taxon>
        <taxon>Spermatophyta</taxon>
        <taxon>Magnoliopsida</taxon>
        <taxon>eudicotyledons</taxon>
        <taxon>Gunneridae</taxon>
        <taxon>Pentapetalae</taxon>
        <taxon>asterids</taxon>
        <taxon>lamiids</taxon>
        <taxon>Solanales</taxon>
        <taxon>Convolvulaceae</taxon>
        <taxon>Cuscuteae</taxon>
        <taxon>Cuscuta</taxon>
        <taxon>Cuscuta subgen. Grammica</taxon>
        <taxon>Cuscuta sect. Cleistogrammica</taxon>
    </lineage>
</organism>
<evidence type="ECO:0000256" key="2">
    <source>
        <dbReference type="ARBA" id="ARBA00007809"/>
    </source>
</evidence>
<sequence length="68" mass="7769">MPFYLSLATFLMSLSFFVYGLFECDIFISVPNGIGLVLGVLQLGLYFYYSENSEEESSRRRHLIEACA</sequence>
<dbReference type="Proteomes" id="UP000595140">
    <property type="component" value="Unassembled WGS sequence"/>
</dbReference>
<evidence type="ECO:0000256" key="8">
    <source>
        <dbReference type="ARBA" id="ARBA00023136"/>
    </source>
</evidence>
<evidence type="ECO:0000256" key="4">
    <source>
        <dbReference type="ARBA" id="ARBA00022597"/>
    </source>
</evidence>
<evidence type="ECO:0000313" key="11">
    <source>
        <dbReference type="Proteomes" id="UP000595140"/>
    </source>
</evidence>
<comment type="subcellular location">
    <subcellularLocation>
        <location evidence="1">Endomembrane system</location>
        <topology evidence="1">Multi-pass membrane protein</topology>
    </subcellularLocation>
</comment>
<name>A0A484K2E7_9ASTE</name>
<keyword evidence="5 9" id="KW-0812">Transmembrane</keyword>
<keyword evidence="4" id="KW-0762">Sugar transport</keyword>
<dbReference type="GO" id="GO:0051119">
    <property type="term" value="F:sugar transmembrane transporter activity"/>
    <property type="evidence" value="ECO:0007669"/>
    <property type="project" value="InterPro"/>
</dbReference>
<keyword evidence="6" id="KW-0677">Repeat</keyword>
<accession>A0A484K2E7</accession>
<comment type="similarity">
    <text evidence="2">Belongs to the SWEET sugar transporter family.</text>
</comment>
<dbReference type="Pfam" id="PF03083">
    <property type="entry name" value="MtN3_slv"/>
    <property type="match status" value="1"/>
</dbReference>
<keyword evidence="7 9" id="KW-1133">Transmembrane helix</keyword>
<evidence type="ECO:0008006" key="12">
    <source>
        <dbReference type="Google" id="ProtNLM"/>
    </source>
</evidence>
<keyword evidence="11" id="KW-1185">Reference proteome</keyword>
<protein>
    <recommendedName>
        <fullName evidence="12">Bidirectional sugar transporter SWEET</fullName>
    </recommendedName>
</protein>
<evidence type="ECO:0000256" key="9">
    <source>
        <dbReference type="SAM" id="Phobius"/>
    </source>
</evidence>
<dbReference type="PANTHER" id="PTHR10791:SF57">
    <property type="entry name" value="BIDIRECTIONAL SUGAR TRANSPORTER SWEET2A"/>
    <property type="match status" value="1"/>
</dbReference>